<evidence type="ECO:0000313" key="2">
    <source>
        <dbReference type="EMBL" id="GKI19018.1"/>
    </source>
</evidence>
<dbReference type="PANTHER" id="PTHR34585:SF22">
    <property type="entry name" value="HELIX-TURN-HELIX DOMAIN-CONTAINING PROTEIN"/>
    <property type="match status" value="1"/>
</dbReference>
<reference evidence="3 5" key="1">
    <citation type="journal article" date="2019" name="Nat. Med.">
        <title>A library of human gut bacterial isolates paired with longitudinal multiomics data enables mechanistic microbiome research.</title>
        <authorList>
            <person name="Poyet M."/>
            <person name="Groussin M."/>
            <person name="Gibbons S.M."/>
            <person name="Avila-Pacheco J."/>
            <person name="Jiang X."/>
            <person name="Kearney S.M."/>
            <person name="Perrotta A.R."/>
            <person name="Berdy B."/>
            <person name="Zhao S."/>
            <person name="Lieberman T.D."/>
            <person name="Swanson P.K."/>
            <person name="Smith M."/>
            <person name="Roesemann S."/>
            <person name="Alexander J.E."/>
            <person name="Rich S.A."/>
            <person name="Livny J."/>
            <person name="Vlamakis H."/>
            <person name="Clish C."/>
            <person name="Bullock K."/>
            <person name="Deik A."/>
            <person name="Scott J."/>
            <person name="Pierce K.A."/>
            <person name="Xavier R.J."/>
            <person name="Alm E.J."/>
        </authorList>
    </citation>
    <scope>NUCLEOTIDE SEQUENCE [LARGE SCALE GENOMIC DNA]</scope>
    <source>
        <strain evidence="3 5">BIOML-A1</strain>
    </source>
</reference>
<evidence type="ECO:0000259" key="1">
    <source>
        <dbReference type="Pfam" id="PF12728"/>
    </source>
</evidence>
<accession>A0A175AC96</accession>
<keyword evidence="5" id="KW-1185">Reference proteome</keyword>
<dbReference type="Proteomes" id="UP001181347">
    <property type="component" value="Unassembled WGS sequence"/>
</dbReference>
<evidence type="ECO:0000313" key="6">
    <source>
        <dbReference type="Proteomes" id="UP001181347"/>
    </source>
</evidence>
<comment type="caution">
    <text evidence="4">The sequence shown here is derived from an EMBL/GenBank/DDBJ whole genome shotgun (WGS) entry which is preliminary data.</text>
</comment>
<dbReference type="GO" id="GO:0003677">
    <property type="term" value="F:DNA binding"/>
    <property type="evidence" value="ECO:0007669"/>
    <property type="project" value="UniProtKB-KW"/>
</dbReference>
<keyword evidence="2" id="KW-0238">DNA-binding</keyword>
<organism evidence="4 6">
    <name type="scientific">Alistipes finegoldii</name>
    <dbReference type="NCBI Taxonomy" id="214856"/>
    <lineage>
        <taxon>Bacteria</taxon>
        <taxon>Pseudomonadati</taxon>
        <taxon>Bacteroidota</taxon>
        <taxon>Bacteroidia</taxon>
        <taxon>Bacteroidales</taxon>
        <taxon>Rikenellaceae</taxon>
        <taxon>Alistipes</taxon>
    </lineage>
</organism>
<dbReference type="InterPro" id="IPR041657">
    <property type="entry name" value="HTH_17"/>
</dbReference>
<dbReference type="AlphaFoldDB" id="A0A175AC96"/>
<reference evidence="2" key="2">
    <citation type="submission" date="2022-01" db="EMBL/GenBank/DDBJ databases">
        <title>Novel bile acid biosynthetic pathways are enriched in the microbiome of centenarians.</title>
        <authorList>
            <person name="Sato Y."/>
            <person name="Atarashi K."/>
            <person name="Plichta R.D."/>
            <person name="Arai Y."/>
            <person name="Sasajima S."/>
            <person name="Kearney M.S."/>
            <person name="Suda W."/>
            <person name="Takeshita K."/>
            <person name="Sasaki T."/>
            <person name="Okamoto S."/>
            <person name="Skelly N.A."/>
            <person name="Okamura Y."/>
            <person name="Vlamakis H."/>
            <person name="Li Y."/>
            <person name="Tanoue T."/>
            <person name="Takei H."/>
            <person name="Nittono H."/>
            <person name="Narushima S."/>
            <person name="Irie J."/>
            <person name="Itoh H."/>
            <person name="Moriya K."/>
            <person name="Sugiura Y."/>
            <person name="Suematsu M."/>
            <person name="Moritoki N."/>
            <person name="Shibata S."/>
            <person name="Littman R.D."/>
            <person name="Fischbach A.M."/>
            <person name="Uwamino Y."/>
            <person name="Inoue T."/>
            <person name="Honda A."/>
            <person name="Hattori M."/>
            <person name="Murai T."/>
            <person name="Xavier J.R."/>
            <person name="Hirose N."/>
            <person name="Honda K."/>
        </authorList>
    </citation>
    <scope>NUCLEOTIDE SEQUENCE</scope>
    <source>
        <strain evidence="2">CE91-St16</strain>
    </source>
</reference>
<dbReference type="RefSeq" id="WP_009598269.1">
    <property type="nucleotide sequence ID" value="NZ_AP025581.1"/>
</dbReference>
<sequence>MPEEIITRDSAAFKELYRDIVKAIRAVDILIDTHRPTIGNELYLTSEEICSIFSISKRSLQNYRDNRQIPYTTLGGKILYPQSSLYKLLEQHYMKAQR</sequence>
<proteinExistence type="predicted"/>
<dbReference type="EMBL" id="BQOL01000001">
    <property type="protein sequence ID" value="GKI19018.1"/>
    <property type="molecule type" value="Genomic_DNA"/>
</dbReference>
<dbReference type="GeneID" id="92756709"/>
<dbReference type="InterPro" id="IPR009061">
    <property type="entry name" value="DNA-bd_dom_put_sf"/>
</dbReference>
<evidence type="ECO:0000313" key="4">
    <source>
        <dbReference type="EMBL" id="MDU0259623.1"/>
    </source>
</evidence>
<dbReference type="Proteomes" id="UP000324870">
    <property type="component" value="Unassembled WGS sequence"/>
</dbReference>
<dbReference type="PANTHER" id="PTHR34585">
    <property type="match status" value="1"/>
</dbReference>
<feature type="domain" description="Helix-turn-helix" evidence="1">
    <location>
        <begin position="43"/>
        <end position="92"/>
    </location>
</feature>
<dbReference type="EMBL" id="JAWDES010000005">
    <property type="protein sequence ID" value="MDU0259623.1"/>
    <property type="molecule type" value="Genomic_DNA"/>
</dbReference>
<evidence type="ECO:0000313" key="5">
    <source>
        <dbReference type="Proteomes" id="UP000324870"/>
    </source>
</evidence>
<name>A0A175AC96_9BACT</name>
<reference evidence="4" key="3">
    <citation type="submission" date="2023-10" db="EMBL/GenBank/DDBJ databases">
        <title>Genome Sequence of the Bacteria from From Gut Wall in Crohn's Disease.</title>
        <authorList>
            <person name="Rodriguez-Palacios A."/>
        </authorList>
    </citation>
    <scope>NUCLEOTIDE SEQUENCE</scope>
    <source>
        <strain evidence="4">CavFT-hAR58</strain>
    </source>
</reference>
<dbReference type="Proteomes" id="UP001055105">
    <property type="component" value="Unassembled WGS sequence"/>
</dbReference>
<protein>
    <submittedName>
        <fullName evidence="2">DNA-binding protein</fullName>
    </submittedName>
    <submittedName>
        <fullName evidence="4">Helix-turn-helix domain-containing protein</fullName>
    </submittedName>
</protein>
<dbReference type="Pfam" id="PF12728">
    <property type="entry name" value="HTH_17"/>
    <property type="match status" value="1"/>
</dbReference>
<dbReference type="SUPFAM" id="SSF46955">
    <property type="entry name" value="Putative DNA-binding domain"/>
    <property type="match status" value="1"/>
</dbReference>
<evidence type="ECO:0000313" key="3">
    <source>
        <dbReference type="EMBL" id="KAA3160977.1"/>
    </source>
</evidence>
<gene>
    <name evidence="2" type="ORF">CE91St16_19260</name>
    <name evidence="3" type="ORF">F2A26_01445</name>
    <name evidence="4" type="ORF">RVH17_05755</name>
</gene>
<dbReference type="EMBL" id="VVND01000001">
    <property type="protein sequence ID" value="KAA3160977.1"/>
    <property type="molecule type" value="Genomic_DNA"/>
</dbReference>